<evidence type="ECO:0000256" key="6">
    <source>
        <dbReference type="ARBA" id="ARBA00022692"/>
    </source>
</evidence>
<reference evidence="19 20" key="1">
    <citation type="submission" date="2018-03" db="EMBL/GenBank/DDBJ databases">
        <title>Genome sequencing of Melaminivora sp.</title>
        <authorList>
            <person name="Kim S.-J."/>
            <person name="Heo J."/>
            <person name="Ahn J.-H."/>
            <person name="Kwon S.-W."/>
        </authorList>
    </citation>
    <scope>NUCLEOTIDE SEQUENCE [LARGE SCALE GENOMIC DNA]</scope>
    <source>
        <strain evidence="19 20">SC2-9</strain>
    </source>
</reference>
<dbReference type="PANTHER" id="PTHR40457">
    <property type="entry name" value="PHOSPHOLIPASE A1"/>
    <property type="match status" value="1"/>
</dbReference>
<dbReference type="GO" id="GO:0016042">
    <property type="term" value="P:lipid catabolic process"/>
    <property type="evidence" value="ECO:0007669"/>
    <property type="project" value="UniProtKB-KW"/>
</dbReference>
<evidence type="ECO:0000256" key="11">
    <source>
        <dbReference type="ARBA" id="ARBA00022963"/>
    </source>
</evidence>
<keyword evidence="8 17" id="KW-0732">Signal</keyword>
<keyword evidence="10 16" id="KW-0106">Calcium</keyword>
<sequence>MKKMPPHIALAATTLLAAALPTGALAQPAAAPADAGWRQCAAVDEAQARLACFDQWAQAQAPDTPRSADAAVAQQTTPPALQLPPAAAPAAPPIEITLADGCRDERNTTLARFWELEDATNCGSLRFRGYRPMSVSVVGASSVNRQPYSDNPVNSASSAIEYRRTEMRVQLSVRTKLATGLLPTAGGLRDSLWAGYTQQSYWQLFSPGISRPFRNTDHEPEVMYVYPTDARLPLGWRWRYSGIGLVHQSNGQSDPLSRSWNRAYLMTGLELDDRVSLTARAWRRIKESSGSDNNPGISDYVGRAEFALGWNVNKDNRVTLTTRHSFGHSDRGSLRIDWLSTLGTHLVGPRSNLRLHTQLFTGYGDSLVDYNRKRTVFSVGLSLVDF</sequence>
<dbReference type="Pfam" id="PF02253">
    <property type="entry name" value="PLA1"/>
    <property type="match status" value="1"/>
</dbReference>
<keyword evidence="7 16" id="KW-0479">Metal-binding</keyword>
<dbReference type="KEGG" id="mela:C6568_10830"/>
<proteinExistence type="inferred from homology"/>
<dbReference type="EC" id="3.1.1.32" evidence="17"/>
<dbReference type="PANTHER" id="PTHR40457:SF1">
    <property type="entry name" value="PHOSPHOLIPASE A1"/>
    <property type="match status" value="1"/>
</dbReference>
<feature type="active site" description="Nucleophile" evidence="15">
    <location>
        <position position="249"/>
    </location>
</feature>
<evidence type="ECO:0000313" key="19">
    <source>
        <dbReference type="EMBL" id="AVO49691.1"/>
    </source>
</evidence>
<dbReference type="AlphaFoldDB" id="A0A2R3QD34"/>
<comment type="subunit">
    <text evidence="4 17">Homodimer; dimerization is reversible, and the dimeric form is the active one.</text>
</comment>
<keyword evidence="11 17" id="KW-0442">Lipid degradation</keyword>
<dbReference type="Gene3D" id="2.40.230.10">
    <property type="entry name" value="Phospholipase A1"/>
    <property type="match status" value="1"/>
</dbReference>
<keyword evidence="9 17" id="KW-0378">Hydrolase</keyword>
<evidence type="ECO:0000256" key="4">
    <source>
        <dbReference type="ARBA" id="ARBA00011702"/>
    </source>
</evidence>
<keyword evidence="20" id="KW-1185">Reference proteome</keyword>
<evidence type="ECO:0000256" key="8">
    <source>
        <dbReference type="ARBA" id="ARBA00022729"/>
    </source>
</evidence>
<keyword evidence="6" id="KW-0812">Transmembrane</keyword>
<name>A0A2R3QD34_9BURK</name>
<feature type="signal peptide" evidence="17">
    <location>
        <begin position="1"/>
        <end position="26"/>
    </location>
</feature>
<evidence type="ECO:0000256" key="7">
    <source>
        <dbReference type="ARBA" id="ARBA00022723"/>
    </source>
</evidence>
<dbReference type="InterPro" id="IPR036541">
    <property type="entry name" value="PLipase_A1_sf"/>
</dbReference>
<feature type="active site" description="Proton acceptor" evidence="15">
    <location>
        <position position="247"/>
    </location>
</feature>
<keyword evidence="5" id="KW-1134">Transmembrane beta strand</keyword>
<comment type="function">
    <text evidence="17">Hydrolysis of phosphatidylcholine with phospholipase A2 (EC 3.1.1.4) and phospholipase A1 (EC 3.1.1.32) activities.</text>
</comment>
<comment type="similarity">
    <text evidence="3 17">Belongs to the phospholipase A1 family.</text>
</comment>
<dbReference type="SUPFAM" id="SSF56931">
    <property type="entry name" value="Outer membrane phospholipase A (OMPLA)"/>
    <property type="match status" value="1"/>
</dbReference>
<dbReference type="CDD" id="cd00541">
    <property type="entry name" value="OMPLA"/>
    <property type="match status" value="1"/>
</dbReference>
<organism evidence="19 20">
    <name type="scientific">Melaminivora suipulveris</name>
    <dbReference type="NCBI Taxonomy" id="2109913"/>
    <lineage>
        <taxon>Bacteria</taxon>
        <taxon>Pseudomonadati</taxon>
        <taxon>Pseudomonadota</taxon>
        <taxon>Betaproteobacteria</taxon>
        <taxon>Burkholderiales</taxon>
        <taxon>Comamonadaceae</taxon>
        <taxon>Melaminivora</taxon>
    </lineage>
</organism>
<keyword evidence="13" id="KW-0472">Membrane</keyword>
<evidence type="ECO:0000256" key="10">
    <source>
        <dbReference type="ARBA" id="ARBA00022837"/>
    </source>
</evidence>
<dbReference type="EMBL" id="CP027667">
    <property type="protein sequence ID" value="AVO49691.1"/>
    <property type="molecule type" value="Genomic_DNA"/>
</dbReference>
<dbReference type="GO" id="GO:0008970">
    <property type="term" value="F:phospholipase A1 activity"/>
    <property type="evidence" value="ECO:0007669"/>
    <property type="project" value="UniProtKB-EC"/>
</dbReference>
<feature type="region of interest" description="Disordered" evidence="18">
    <location>
        <begin position="63"/>
        <end position="88"/>
    </location>
</feature>
<feature type="compositionally biased region" description="Low complexity" evidence="18">
    <location>
        <begin position="73"/>
        <end position="85"/>
    </location>
</feature>
<evidence type="ECO:0000256" key="13">
    <source>
        <dbReference type="ARBA" id="ARBA00023136"/>
    </source>
</evidence>
<keyword evidence="12 17" id="KW-0443">Lipid metabolism</keyword>
<accession>A0A2R3QD34</accession>
<evidence type="ECO:0000256" key="16">
    <source>
        <dbReference type="PIRSR" id="PIRSR603187-2"/>
    </source>
</evidence>
<evidence type="ECO:0000256" key="3">
    <source>
        <dbReference type="ARBA" id="ARBA00010525"/>
    </source>
</evidence>
<comment type="subcellular location">
    <subcellularLocation>
        <location evidence="17">Cell outer membrane</location>
        <topology evidence="17">Multi-pass membrane protein</topology>
    </subcellularLocation>
    <text evidence="17">One of the very few enzymes located there.</text>
</comment>
<gene>
    <name evidence="19" type="ORF">C6568_10830</name>
</gene>
<keyword evidence="14 17" id="KW-0998">Cell outer membrane</keyword>
<evidence type="ECO:0000256" key="12">
    <source>
        <dbReference type="ARBA" id="ARBA00023098"/>
    </source>
</evidence>
<evidence type="ECO:0000256" key="2">
    <source>
        <dbReference type="ARBA" id="ARBA00001604"/>
    </source>
</evidence>
<feature type="chain" id="PRO_5019611186" description="Phospholipase A1" evidence="17">
    <location>
        <begin position="27"/>
        <end position="386"/>
    </location>
</feature>
<comment type="catalytic activity">
    <reaction evidence="2 17">
        <text>a 1,2-diacyl-sn-glycero-3-phosphocholine + H2O = a 1-acyl-sn-glycero-3-phosphocholine + a fatty acid + H(+)</text>
        <dbReference type="Rhea" id="RHEA:15801"/>
        <dbReference type="ChEBI" id="CHEBI:15377"/>
        <dbReference type="ChEBI" id="CHEBI:15378"/>
        <dbReference type="ChEBI" id="CHEBI:28868"/>
        <dbReference type="ChEBI" id="CHEBI:57643"/>
        <dbReference type="ChEBI" id="CHEBI:58168"/>
        <dbReference type="EC" id="3.1.1.4"/>
    </reaction>
</comment>
<comment type="catalytic activity">
    <reaction evidence="1 17">
        <text>a 1,2-diacyl-sn-glycero-3-phosphocholine + H2O = a 2-acyl-sn-glycero-3-phosphocholine + a fatty acid + H(+)</text>
        <dbReference type="Rhea" id="RHEA:18689"/>
        <dbReference type="ChEBI" id="CHEBI:15377"/>
        <dbReference type="ChEBI" id="CHEBI:15378"/>
        <dbReference type="ChEBI" id="CHEBI:28868"/>
        <dbReference type="ChEBI" id="CHEBI:57643"/>
        <dbReference type="ChEBI" id="CHEBI:57875"/>
        <dbReference type="EC" id="3.1.1.32"/>
    </reaction>
</comment>
<comment type="cofactor">
    <cofactor evidence="17">
        <name>Ca(2+)</name>
        <dbReference type="ChEBI" id="CHEBI:29108"/>
    </cofactor>
    <text evidence="17">Binds 1 Ca(2+) ion per monomer. In the dimeric form the Ca(2+) is bound by different amino acids with binding of each Ca(2+) shared with ligands coming from each monomer. The Ca(2+) ion may have a role in catalysis.</text>
</comment>
<dbReference type="OrthoDB" id="188433at2"/>
<evidence type="ECO:0000256" key="14">
    <source>
        <dbReference type="ARBA" id="ARBA00023237"/>
    </source>
</evidence>
<dbReference type="PRINTS" id="PR01486">
    <property type="entry name" value="PHPHLIPASEA1"/>
</dbReference>
<dbReference type="EC" id="3.1.1.4" evidence="17"/>
<dbReference type="GO" id="GO:0009279">
    <property type="term" value="C:cell outer membrane"/>
    <property type="evidence" value="ECO:0007669"/>
    <property type="project" value="UniProtKB-SubCell"/>
</dbReference>
<evidence type="ECO:0000256" key="18">
    <source>
        <dbReference type="SAM" id="MobiDB-lite"/>
    </source>
</evidence>
<evidence type="ECO:0000256" key="17">
    <source>
        <dbReference type="RuleBase" id="RU366027"/>
    </source>
</evidence>
<dbReference type="InterPro" id="IPR003187">
    <property type="entry name" value="PLipase_A1"/>
</dbReference>
<evidence type="ECO:0000256" key="1">
    <source>
        <dbReference type="ARBA" id="ARBA00000111"/>
    </source>
</evidence>
<feature type="binding site" description="in dimeric form" evidence="16">
    <location>
        <position position="210"/>
    </location>
    <ligand>
        <name>Ca(2+)</name>
        <dbReference type="ChEBI" id="CHEBI:29108"/>
        <label>1</label>
    </ligand>
</feature>
<evidence type="ECO:0000256" key="9">
    <source>
        <dbReference type="ARBA" id="ARBA00022801"/>
    </source>
</evidence>
<evidence type="ECO:0000256" key="15">
    <source>
        <dbReference type="PIRSR" id="PIRSR603187-1"/>
    </source>
</evidence>
<dbReference type="Proteomes" id="UP000237925">
    <property type="component" value="Chromosome"/>
</dbReference>
<evidence type="ECO:0000313" key="20">
    <source>
        <dbReference type="Proteomes" id="UP000237925"/>
    </source>
</evidence>
<dbReference type="GO" id="GO:0004623">
    <property type="term" value="F:phospholipase A2 activity"/>
    <property type="evidence" value="ECO:0007669"/>
    <property type="project" value="UniProtKB-EC"/>
</dbReference>
<evidence type="ECO:0000256" key="5">
    <source>
        <dbReference type="ARBA" id="ARBA00022452"/>
    </source>
</evidence>
<dbReference type="RefSeq" id="WP_106684120.1">
    <property type="nucleotide sequence ID" value="NZ_CP027667.1"/>
</dbReference>
<feature type="binding site" description="in dimeric form" evidence="16">
    <location>
        <position position="257"/>
    </location>
    <ligand>
        <name>Ca(2+)</name>
        <dbReference type="ChEBI" id="CHEBI:29108"/>
        <label>1</label>
    </ligand>
</feature>
<dbReference type="GO" id="GO:0046872">
    <property type="term" value="F:metal ion binding"/>
    <property type="evidence" value="ECO:0007669"/>
    <property type="project" value="UniProtKB-KW"/>
</dbReference>
<protein>
    <recommendedName>
        <fullName evidence="17">Phospholipase A1</fullName>
        <ecNumber evidence="17">3.1.1.32</ecNumber>
        <ecNumber evidence="17">3.1.1.4</ecNumber>
    </recommendedName>
    <alternativeName>
        <fullName evidence="17">Phosphatidylcholine 1-acylhydrolase</fullName>
    </alternativeName>
</protein>